<dbReference type="InterPro" id="IPR003542">
    <property type="entry name" value="Enbac_synth_compD-like"/>
</dbReference>
<keyword evidence="1 4" id="KW-0808">Transferase</keyword>
<dbReference type="PANTHER" id="PTHR38096:SF1">
    <property type="entry name" value="ENTEROBACTIN SYNTHASE COMPONENT D"/>
    <property type="match status" value="1"/>
</dbReference>
<evidence type="ECO:0000259" key="3">
    <source>
        <dbReference type="Pfam" id="PF17837"/>
    </source>
</evidence>
<protein>
    <submittedName>
        <fullName evidence="4">4'-phosphopantetheinyl transferase superfamily protein</fullName>
    </submittedName>
</protein>
<dbReference type="GO" id="GO:0016740">
    <property type="term" value="F:transferase activity"/>
    <property type="evidence" value="ECO:0007669"/>
    <property type="project" value="UniProtKB-KW"/>
</dbReference>
<dbReference type="Pfam" id="PF17837">
    <property type="entry name" value="4PPT_N"/>
    <property type="match status" value="1"/>
</dbReference>
<organism evidence="4 5">
    <name type="scientific">Catenulispora pinistramenti</name>
    <dbReference type="NCBI Taxonomy" id="2705254"/>
    <lineage>
        <taxon>Bacteria</taxon>
        <taxon>Bacillati</taxon>
        <taxon>Actinomycetota</taxon>
        <taxon>Actinomycetes</taxon>
        <taxon>Catenulisporales</taxon>
        <taxon>Catenulisporaceae</taxon>
        <taxon>Catenulispora</taxon>
    </lineage>
</organism>
<dbReference type="RefSeq" id="WP_212021520.1">
    <property type="nucleotide sequence ID" value="NZ_JAAFYZ010000340.1"/>
</dbReference>
<reference evidence="4 5" key="1">
    <citation type="submission" date="2020-02" db="EMBL/GenBank/DDBJ databases">
        <title>Acidophilic actinobacteria isolated from forest soil.</title>
        <authorList>
            <person name="Golinska P."/>
        </authorList>
    </citation>
    <scope>NUCLEOTIDE SEQUENCE [LARGE SCALE GENOMIC DNA]</scope>
    <source>
        <strain evidence="4 5">NL8</strain>
    </source>
</reference>
<feature type="domain" description="4'-phosphopantetheinyl transferase N-terminal" evidence="3">
    <location>
        <begin position="28"/>
        <end position="94"/>
    </location>
</feature>
<evidence type="ECO:0000313" key="5">
    <source>
        <dbReference type="Proteomes" id="UP000730482"/>
    </source>
</evidence>
<dbReference type="PANTHER" id="PTHR38096">
    <property type="entry name" value="ENTEROBACTIN SYNTHASE COMPONENT D"/>
    <property type="match status" value="1"/>
</dbReference>
<dbReference type="InterPro" id="IPR041354">
    <property type="entry name" value="4PPT_N"/>
</dbReference>
<evidence type="ECO:0000256" key="1">
    <source>
        <dbReference type="ARBA" id="ARBA00022679"/>
    </source>
</evidence>
<dbReference type="EMBL" id="JAAFYZ010000340">
    <property type="protein sequence ID" value="MBS2554240.1"/>
    <property type="molecule type" value="Genomic_DNA"/>
</dbReference>
<feature type="domain" description="4'-phosphopantetheinyl transferase" evidence="2">
    <location>
        <begin position="118"/>
        <end position="196"/>
    </location>
</feature>
<evidence type="ECO:0000259" key="2">
    <source>
        <dbReference type="Pfam" id="PF01648"/>
    </source>
</evidence>
<dbReference type="Pfam" id="PF01648">
    <property type="entry name" value="ACPS"/>
    <property type="match status" value="1"/>
</dbReference>
<proteinExistence type="predicted"/>
<sequence length="240" mass="25052">MLSSLLPPEVAVAEVFGDPEDAVLLPGEEAVIARAVEKRQREYTTTRHLARTALAQLGLPPVAIGTGGNREPLWPAGIVGSMTHCRGYRAAAVARFGGGGGAGRADAGVEDRAAGVVGLGIDAEPHAPLPEGVLDTIARPDEGPGLAALAAERPQVRWDRLVFCAKESVYKAWFPVAQRWLGFGEASVEFVPDEEIVATPGILAASGTFSARILQSGAPITQMTGRWAIESGLVLTAVTL</sequence>
<dbReference type="PRINTS" id="PR01399">
    <property type="entry name" value="ENTSNTHTASED"/>
</dbReference>
<accession>A0ABS5L7B3</accession>
<dbReference type="SUPFAM" id="SSF56214">
    <property type="entry name" value="4'-phosphopantetheinyl transferase"/>
    <property type="match status" value="1"/>
</dbReference>
<comment type="caution">
    <text evidence="4">The sequence shown here is derived from an EMBL/GenBank/DDBJ whole genome shotgun (WGS) entry which is preliminary data.</text>
</comment>
<dbReference type="InterPro" id="IPR037143">
    <property type="entry name" value="4-PPantetheinyl_Trfase_dom_sf"/>
</dbReference>
<evidence type="ECO:0000313" key="4">
    <source>
        <dbReference type="EMBL" id="MBS2554240.1"/>
    </source>
</evidence>
<name>A0ABS5L7B3_9ACTN</name>
<keyword evidence="5" id="KW-1185">Reference proteome</keyword>
<gene>
    <name evidence="4" type="ORF">KGQ19_46040</name>
</gene>
<dbReference type="Proteomes" id="UP000730482">
    <property type="component" value="Unassembled WGS sequence"/>
</dbReference>
<dbReference type="InterPro" id="IPR008278">
    <property type="entry name" value="4-PPantetheinyl_Trfase_dom"/>
</dbReference>